<dbReference type="CDD" id="cd00257">
    <property type="entry name" value="beta-trefoil_FSCN-like"/>
    <property type="match status" value="1"/>
</dbReference>
<gene>
    <name evidence="2" type="ORF">KSP40_PGU017021</name>
</gene>
<evidence type="ECO:0000313" key="2">
    <source>
        <dbReference type="EMBL" id="KAK8969476.1"/>
    </source>
</evidence>
<feature type="domain" description="DUF7910" evidence="1">
    <location>
        <begin position="105"/>
        <end position="151"/>
    </location>
</feature>
<name>A0ABR2MZV9_9ASPA</name>
<dbReference type="EMBL" id="JBBWWR010000003">
    <property type="protein sequence ID" value="KAK8969476.1"/>
    <property type="molecule type" value="Genomic_DNA"/>
</dbReference>
<dbReference type="SUPFAM" id="SSF51445">
    <property type="entry name" value="(Trans)glycosidases"/>
    <property type="match status" value="1"/>
</dbReference>
<dbReference type="Pfam" id="PF25490">
    <property type="entry name" value="DUF7910"/>
    <property type="match status" value="1"/>
</dbReference>
<dbReference type="Proteomes" id="UP001412067">
    <property type="component" value="Unassembled WGS sequence"/>
</dbReference>
<evidence type="ECO:0000313" key="3">
    <source>
        <dbReference type="Proteomes" id="UP001412067"/>
    </source>
</evidence>
<dbReference type="Gene3D" id="3.20.20.80">
    <property type="entry name" value="Glycosidases"/>
    <property type="match status" value="1"/>
</dbReference>
<sequence length="243" mass="26829">MTLSQYKYEDYRPVLTFRREESGSRSSCRRFSTPSQNLKGDPLTVAVRNPNPKNGSLCFSSPDHCAHAFPCYDVGGFNKVRGVNLGGWLVVERWIKPSLFDEIPNGDMLDGTQVQLKSVTRKKYVSASNGGGMNVTVDRDIPSWWETFKIHEQFICKPLAALPRPGAAPASSSNPSALIPPRAATAMRIQSVPGGGVAVEGSLGVCVEGIFQHQWDRCQRMNLESREASISESRGQWLRSRKG</sequence>
<keyword evidence="3" id="KW-1185">Reference proteome</keyword>
<proteinExistence type="predicted"/>
<reference evidence="2 3" key="1">
    <citation type="journal article" date="2022" name="Nat. Plants">
        <title>Genomes of leafy and leafless Platanthera orchids illuminate the evolution of mycoheterotrophy.</title>
        <authorList>
            <person name="Li M.H."/>
            <person name="Liu K.W."/>
            <person name="Li Z."/>
            <person name="Lu H.C."/>
            <person name="Ye Q.L."/>
            <person name="Zhang D."/>
            <person name="Wang J.Y."/>
            <person name="Li Y.F."/>
            <person name="Zhong Z.M."/>
            <person name="Liu X."/>
            <person name="Yu X."/>
            <person name="Liu D.K."/>
            <person name="Tu X.D."/>
            <person name="Liu B."/>
            <person name="Hao Y."/>
            <person name="Liao X.Y."/>
            <person name="Jiang Y.T."/>
            <person name="Sun W.H."/>
            <person name="Chen J."/>
            <person name="Chen Y.Q."/>
            <person name="Ai Y."/>
            <person name="Zhai J.W."/>
            <person name="Wu S.S."/>
            <person name="Zhou Z."/>
            <person name="Hsiao Y.Y."/>
            <person name="Wu W.L."/>
            <person name="Chen Y.Y."/>
            <person name="Lin Y.F."/>
            <person name="Hsu J.L."/>
            <person name="Li C.Y."/>
            <person name="Wang Z.W."/>
            <person name="Zhao X."/>
            <person name="Zhong W.Y."/>
            <person name="Ma X.K."/>
            <person name="Ma L."/>
            <person name="Huang J."/>
            <person name="Chen G.Z."/>
            <person name="Huang M.Z."/>
            <person name="Huang L."/>
            <person name="Peng D.H."/>
            <person name="Luo Y.B."/>
            <person name="Zou S.Q."/>
            <person name="Chen S.P."/>
            <person name="Lan S."/>
            <person name="Tsai W.C."/>
            <person name="Van de Peer Y."/>
            <person name="Liu Z.J."/>
        </authorList>
    </citation>
    <scope>NUCLEOTIDE SEQUENCE [LARGE SCALE GENOMIC DNA]</scope>
    <source>
        <strain evidence="2">Lor288</strain>
    </source>
</reference>
<dbReference type="InterPro" id="IPR057232">
    <property type="entry name" value="DUF7910"/>
</dbReference>
<accession>A0ABR2MZV9</accession>
<organism evidence="2 3">
    <name type="scientific">Platanthera guangdongensis</name>
    <dbReference type="NCBI Taxonomy" id="2320717"/>
    <lineage>
        <taxon>Eukaryota</taxon>
        <taxon>Viridiplantae</taxon>
        <taxon>Streptophyta</taxon>
        <taxon>Embryophyta</taxon>
        <taxon>Tracheophyta</taxon>
        <taxon>Spermatophyta</taxon>
        <taxon>Magnoliopsida</taxon>
        <taxon>Liliopsida</taxon>
        <taxon>Asparagales</taxon>
        <taxon>Orchidaceae</taxon>
        <taxon>Orchidoideae</taxon>
        <taxon>Orchideae</taxon>
        <taxon>Orchidinae</taxon>
        <taxon>Platanthera</taxon>
    </lineage>
</organism>
<dbReference type="InterPro" id="IPR017853">
    <property type="entry name" value="GH"/>
</dbReference>
<comment type="caution">
    <text evidence="2">The sequence shown here is derived from an EMBL/GenBank/DDBJ whole genome shotgun (WGS) entry which is preliminary data.</text>
</comment>
<dbReference type="InterPro" id="IPR010431">
    <property type="entry name" value="Fascin"/>
</dbReference>
<protein>
    <recommendedName>
        <fullName evidence="1">DUF7910 domain-containing protein</fullName>
    </recommendedName>
</protein>
<dbReference type="PANTHER" id="PTHR10551">
    <property type="entry name" value="FASCIN"/>
    <property type="match status" value="1"/>
</dbReference>
<dbReference type="PANTHER" id="PTHR10551:SF9">
    <property type="entry name" value="FASCIN-2"/>
    <property type="match status" value="1"/>
</dbReference>
<evidence type="ECO:0000259" key="1">
    <source>
        <dbReference type="Pfam" id="PF25490"/>
    </source>
</evidence>